<gene>
    <name evidence="1" type="ORF">LVJ94_19320</name>
</gene>
<evidence type="ECO:0000313" key="1">
    <source>
        <dbReference type="EMBL" id="WXB09368.1"/>
    </source>
</evidence>
<protein>
    <recommendedName>
        <fullName evidence="3">Lipoprotein</fullName>
    </recommendedName>
</protein>
<dbReference type="RefSeq" id="WP_394839041.1">
    <property type="nucleotide sequence ID" value="NZ_CP089929.1"/>
</dbReference>
<proteinExistence type="predicted"/>
<accession>A0ABZ2LEK9</accession>
<dbReference type="EMBL" id="CP089983">
    <property type="protein sequence ID" value="WXB09368.1"/>
    <property type="molecule type" value="Genomic_DNA"/>
</dbReference>
<organism evidence="1 2">
    <name type="scientific">Pendulispora rubella</name>
    <dbReference type="NCBI Taxonomy" id="2741070"/>
    <lineage>
        <taxon>Bacteria</taxon>
        <taxon>Pseudomonadati</taxon>
        <taxon>Myxococcota</taxon>
        <taxon>Myxococcia</taxon>
        <taxon>Myxococcales</taxon>
        <taxon>Sorangiineae</taxon>
        <taxon>Pendulisporaceae</taxon>
        <taxon>Pendulispora</taxon>
    </lineage>
</organism>
<evidence type="ECO:0000313" key="2">
    <source>
        <dbReference type="Proteomes" id="UP001374803"/>
    </source>
</evidence>
<name>A0ABZ2LEK9_9BACT</name>
<evidence type="ECO:0008006" key="3">
    <source>
        <dbReference type="Google" id="ProtNLM"/>
    </source>
</evidence>
<dbReference type="PROSITE" id="PS51257">
    <property type="entry name" value="PROKAR_LIPOPROTEIN"/>
    <property type="match status" value="1"/>
</dbReference>
<sequence length="315" mass="34204">MRRIGVSMAAIGITVGLLGCSGSPEAPDEAGTPVLERKIDPALRIERDKTQVQGQLTDNGIDVQFSSVESAQETLVKVSLDGMVLTARYTGDQEILDGVSADGSPTLLTEIDRAAIRRLLAALEATFYPPVDHVESKEDYDRARQVTKAEERLFRVVDAQWSRWPSALPLGKTITGEAARSWTSWRRYAATNTTVTGCHDCNKCSWSGDCCDTGKKLGENFNGSNYGNCGTSSTGTQFTKDCTNHDQCVRTTKHGGHALASAYCDDQFASCVDDEASAPSCAYDWRGTSRKGNCPTSWKGDGKCDCFCQFQDTDC</sequence>
<reference evidence="1" key="1">
    <citation type="submission" date="2021-12" db="EMBL/GenBank/DDBJ databases">
        <title>Discovery of the Pendulisporaceae a myxobacterial family with distinct sporulation behavior and unique specialized metabolism.</title>
        <authorList>
            <person name="Garcia R."/>
            <person name="Popoff A."/>
            <person name="Bader C.D."/>
            <person name="Loehr J."/>
            <person name="Walesch S."/>
            <person name="Walt C."/>
            <person name="Boldt J."/>
            <person name="Bunk B."/>
            <person name="Haeckl F.J.F.P.J."/>
            <person name="Gunesch A.P."/>
            <person name="Birkelbach J."/>
            <person name="Nuebel U."/>
            <person name="Pietschmann T."/>
            <person name="Bach T."/>
            <person name="Mueller R."/>
        </authorList>
    </citation>
    <scope>NUCLEOTIDE SEQUENCE</scope>
    <source>
        <strain evidence="1">MSr11367</strain>
    </source>
</reference>
<keyword evidence="2" id="KW-1185">Reference proteome</keyword>
<dbReference type="Proteomes" id="UP001374803">
    <property type="component" value="Chromosome"/>
</dbReference>